<protein>
    <submittedName>
        <fullName evidence="3">Uncharacterized protein</fullName>
    </submittedName>
</protein>
<evidence type="ECO:0000313" key="3">
    <source>
        <dbReference type="EMBL" id="QKH22967.1"/>
    </source>
</evidence>
<dbReference type="KEGG" id="btw:BF38_6023"/>
<reference evidence="3 5" key="3">
    <citation type="submission" date="2020-05" db="EMBL/GenBank/DDBJ databases">
        <title>FDA dAtabase for Regulatory Grade micrObial Sequences (FDA-ARGOS): Supporting development and validation of Infectious Disease Dx tests.</title>
        <authorList>
            <person name="Nelson B."/>
            <person name="Plummer A."/>
            <person name="Tallon L."/>
            <person name="Sadzewicz L."/>
            <person name="Zhao X."/>
            <person name="Vavikolanu K."/>
            <person name="Mehta A."/>
            <person name="Aluvathingal J."/>
            <person name="Nadendla S."/>
            <person name="Myers T."/>
            <person name="Yan Y."/>
            <person name="Sichtig H."/>
        </authorList>
    </citation>
    <scope>NUCLEOTIDE SEQUENCE [LARGE SCALE GENOMIC DNA]</scope>
    <source>
        <strain evidence="3 5">FDAARGOS_795</strain>
        <plasmid evidence="3 5">unnamed3</plasmid>
    </source>
</reference>
<dbReference type="Proteomes" id="UP000031876">
    <property type="component" value="Plasmid 2"/>
</dbReference>
<organism evidence="3 5">
    <name type="scientific">Bacillus thuringiensis</name>
    <dbReference type="NCBI Taxonomy" id="1428"/>
    <lineage>
        <taxon>Bacteria</taxon>
        <taxon>Bacillati</taxon>
        <taxon>Bacillota</taxon>
        <taxon>Bacilli</taxon>
        <taxon>Bacillales</taxon>
        <taxon>Bacillaceae</taxon>
        <taxon>Bacillus</taxon>
        <taxon>Bacillus cereus group</taxon>
    </lineage>
</organism>
<dbReference type="EMBL" id="CP053979">
    <property type="protein sequence ID" value="QKH22967.1"/>
    <property type="molecule type" value="Genomic_DNA"/>
</dbReference>
<dbReference type="EMBL" id="CP009334">
    <property type="protein sequence ID" value="AJG73980.1"/>
    <property type="molecule type" value="Genomic_DNA"/>
</dbReference>
<dbReference type="AlphaFoldDB" id="A0A0B5NC61"/>
<gene>
    <name evidence="1" type="ORF">BF38_6023</name>
    <name evidence="2" type="ORF">FO599_00825</name>
    <name evidence="3" type="ORF">FOC89_03030</name>
</gene>
<keyword evidence="3" id="KW-0614">Plasmid</keyword>
<evidence type="ECO:0000313" key="4">
    <source>
        <dbReference type="Proteomes" id="UP000031876"/>
    </source>
</evidence>
<reference evidence="1 4" key="1">
    <citation type="journal article" date="2015" name="Genome Announc.">
        <title>Complete genome sequences for 35 biothreat assay-relevant bacillus species.</title>
        <authorList>
            <person name="Johnson S.L."/>
            <person name="Daligault H.E."/>
            <person name="Davenport K.W."/>
            <person name="Jaissle J."/>
            <person name="Frey K.G."/>
            <person name="Ladner J.T."/>
            <person name="Broomall S.M."/>
            <person name="Bishop-Lilly K.A."/>
            <person name="Bruce D.C."/>
            <person name="Gibbons H.S."/>
            <person name="Coyne S.R."/>
            <person name="Lo C.C."/>
            <person name="Meincke L."/>
            <person name="Munk A.C."/>
            <person name="Koroleva G.I."/>
            <person name="Rosenzweig C.N."/>
            <person name="Palacios G.F."/>
            <person name="Redden C.L."/>
            <person name="Minogue T.D."/>
            <person name="Chain P.S."/>
        </authorList>
    </citation>
    <scope>NUCLEOTIDE SEQUENCE [LARGE SCALE GENOMIC DNA]</scope>
    <source>
        <strain evidence="1 4">HD1011</strain>
        <plasmid evidence="1 4">2</plasmid>
    </source>
</reference>
<evidence type="ECO:0000313" key="5">
    <source>
        <dbReference type="Proteomes" id="UP000501107"/>
    </source>
</evidence>
<proteinExistence type="predicted"/>
<evidence type="ECO:0000313" key="2">
    <source>
        <dbReference type="EMBL" id="MDR4174673.1"/>
    </source>
</evidence>
<sequence length="217" mass="26104">MTDELVQEEDLCFDCKKPAKERYSEVETPGDMVWCEGIFHEESRLIHHNCLNYYDEDWYCKECYGNLKRCTELTVQYTHRPKYDSHQFDLVTKEFDMFKEDQAFHHLYASFASEHRMQDWCNLIGLDLEVYKENPLRLQYFRIVTFDDIKDVPKLALNLKCHAIDKNIDTIFYCYMIKTDYSTIIFRPTNPKDMVSANVDRKQLEPFYQTPFVGKFK</sequence>
<dbReference type="EMBL" id="VKQN01000001">
    <property type="protein sequence ID" value="MDR4174673.1"/>
    <property type="molecule type" value="Genomic_DNA"/>
</dbReference>
<dbReference type="RefSeq" id="WP_000129032.1">
    <property type="nucleotide sequence ID" value="NZ_CP009334.1"/>
</dbReference>
<dbReference type="Proteomes" id="UP001181533">
    <property type="component" value="Unassembled WGS sequence"/>
</dbReference>
<accession>A0A0B5NC61</accession>
<geneLocation type="plasmid" evidence="3 5">
    <name>unnamed3</name>
</geneLocation>
<dbReference type="Proteomes" id="UP000501107">
    <property type="component" value="Plasmid unnamed3"/>
</dbReference>
<evidence type="ECO:0000313" key="1">
    <source>
        <dbReference type="EMBL" id="AJG73980.1"/>
    </source>
</evidence>
<geneLocation type="plasmid" evidence="1 4">
    <name>2</name>
</geneLocation>
<reference evidence="2" key="2">
    <citation type="submission" date="2019-07" db="EMBL/GenBank/DDBJ databases">
        <title>Phylogenomic Reclassification of ATCC Bacillus Strains and Various Taxa within the Genus Bacillus.</title>
        <authorList>
            <person name="Riojas M.A."/>
            <person name="Frank A.M."/>
            <person name="Fenn S.L."/>
            <person name="King S.P."/>
            <person name="Brower S.M."/>
            <person name="Hazbon M.H."/>
        </authorList>
    </citation>
    <scope>NUCLEOTIDE SEQUENCE</scope>
    <source>
        <strain evidence="2">ATCC 35646</strain>
    </source>
</reference>
<name>A0A0B5NC61_BACTU</name>